<dbReference type="PANTHER" id="PTHR30026">
    <property type="entry name" value="OUTER MEMBRANE PROTEIN TOLC"/>
    <property type="match status" value="1"/>
</dbReference>
<sequence>MITLANLVRLACLSAVTVGCASTGGLGGKQVSADVSAWAASANNQAAQMAAGMPATPAAVDAAPTRATLASASLGELYANGVDFNPQIRVARSRVAVADAELSNAALRFFPALTGKATRSYTFQNILNSDNQVFQQGTAEYGTTNVAIEGRMPIINLENVFNYRKTDSQQRKSYVEYVGAAQTFIRDLMIAYIDLAEANAIIDEYRQRVSLLQSRTSNERARQSAGNGSAEMALGFEQELSDAQAQLGVQEARQKSVMIRIEELTGTKVGTVRGHIAMANLTLPIEDVEGLIDLALSNNPRYIAKKYEVDAFDDETRRAVAKDFGPTLDSFASHEYENRGGSQFGGGSETVQTVVGLQLSVPIFNAGGQGYQFTTAVARNQQISAELAMVASETKSAVAMSYSNYLAARLRIQRDSQTIRKGSELISLVNQRVADAAGTVDDGLQARLDLASYMRQRQQAQFQLLREWVQIKHLTGALSEADVQVFSGTNI</sequence>
<name>A0A0F5FIA3_9HYPH</name>
<evidence type="ECO:0000313" key="9">
    <source>
        <dbReference type="EMBL" id="KKB08614.1"/>
    </source>
</evidence>
<evidence type="ECO:0000313" key="10">
    <source>
        <dbReference type="Proteomes" id="UP000033649"/>
    </source>
</evidence>
<proteinExistence type="inferred from homology"/>
<organism evidence="9 10">
    <name type="scientific">Devosia chinhatensis</name>
    <dbReference type="NCBI Taxonomy" id="429727"/>
    <lineage>
        <taxon>Bacteria</taxon>
        <taxon>Pseudomonadati</taxon>
        <taxon>Pseudomonadota</taxon>
        <taxon>Alphaproteobacteria</taxon>
        <taxon>Hyphomicrobiales</taxon>
        <taxon>Devosiaceae</taxon>
        <taxon>Devosia</taxon>
    </lineage>
</organism>
<feature type="chain" id="PRO_5002486863" description="Channel protein TolC" evidence="8">
    <location>
        <begin position="22"/>
        <end position="491"/>
    </location>
</feature>
<dbReference type="PANTHER" id="PTHR30026:SF20">
    <property type="entry name" value="OUTER MEMBRANE PROTEIN TOLC"/>
    <property type="match status" value="1"/>
</dbReference>
<dbReference type="AlphaFoldDB" id="A0A0F5FIA3"/>
<evidence type="ECO:0000256" key="5">
    <source>
        <dbReference type="ARBA" id="ARBA00022692"/>
    </source>
</evidence>
<evidence type="ECO:0000256" key="1">
    <source>
        <dbReference type="ARBA" id="ARBA00004442"/>
    </source>
</evidence>
<dbReference type="InterPro" id="IPR051906">
    <property type="entry name" value="TolC-like"/>
</dbReference>
<dbReference type="Gene3D" id="1.20.1600.10">
    <property type="entry name" value="Outer membrane efflux proteins (OEP)"/>
    <property type="match status" value="1"/>
</dbReference>
<dbReference type="STRING" id="429727.VE26_00500"/>
<evidence type="ECO:0000256" key="8">
    <source>
        <dbReference type="SAM" id="SignalP"/>
    </source>
</evidence>
<keyword evidence="10" id="KW-1185">Reference proteome</keyword>
<reference evidence="9 10" key="1">
    <citation type="submission" date="2015-03" db="EMBL/GenBank/DDBJ databases">
        <authorList>
            <person name="Hassan Y."/>
            <person name="Lepp D."/>
            <person name="Li X.-Z."/>
            <person name="Zhou T."/>
        </authorList>
    </citation>
    <scope>NUCLEOTIDE SEQUENCE [LARGE SCALE GENOMIC DNA]</scope>
    <source>
        <strain evidence="9 10">IPL18</strain>
    </source>
</reference>
<keyword evidence="8" id="KW-0732">Signal</keyword>
<keyword evidence="6" id="KW-0472">Membrane</keyword>
<comment type="similarity">
    <text evidence="2">Belongs to the outer membrane factor (OMF) (TC 1.B.17) family.</text>
</comment>
<dbReference type="OrthoDB" id="7318746at2"/>
<dbReference type="GO" id="GO:0009279">
    <property type="term" value="C:cell outer membrane"/>
    <property type="evidence" value="ECO:0007669"/>
    <property type="project" value="UniProtKB-SubCell"/>
</dbReference>
<evidence type="ECO:0000256" key="7">
    <source>
        <dbReference type="ARBA" id="ARBA00023237"/>
    </source>
</evidence>
<dbReference type="InterPro" id="IPR003423">
    <property type="entry name" value="OMP_efflux"/>
</dbReference>
<keyword evidence="3" id="KW-0813">Transport</keyword>
<dbReference type="PATRIC" id="fig|429727.3.peg.114"/>
<dbReference type="GO" id="GO:1990281">
    <property type="term" value="C:efflux pump complex"/>
    <property type="evidence" value="ECO:0007669"/>
    <property type="project" value="TreeGrafter"/>
</dbReference>
<dbReference type="Proteomes" id="UP000033649">
    <property type="component" value="Unassembled WGS sequence"/>
</dbReference>
<keyword evidence="5" id="KW-0812">Transmembrane</keyword>
<dbReference type="EMBL" id="JZEY01000054">
    <property type="protein sequence ID" value="KKB08614.1"/>
    <property type="molecule type" value="Genomic_DNA"/>
</dbReference>
<evidence type="ECO:0008006" key="11">
    <source>
        <dbReference type="Google" id="ProtNLM"/>
    </source>
</evidence>
<comment type="caution">
    <text evidence="9">The sequence shown here is derived from an EMBL/GenBank/DDBJ whole genome shotgun (WGS) entry which is preliminary data.</text>
</comment>
<gene>
    <name evidence="9" type="ORF">VE26_00500</name>
</gene>
<feature type="signal peptide" evidence="8">
    <location>
        <begin position="1"/>
        <end position="21"/>
    </location>
</feature>
<dbReference type="GO" id="GO:0015288">
    <property type="term" value="F:porin activity"/>
    <property type="evidence" value="ECO:0007669"/>
    <property type="project" value="TreeGrafter"/>
</dbReference>
<evidence type="ECO:0000256" key="6">
    <source>
        <dbReference type="ARBA" id="ARBA00023136"/>
    </source>
</evidence>
<evidence type="ECO:0000256" key="3">
    <source>
        <dbReference type="ARBA" id="ARBA00022448"/>
    </source>
</evidence>
<dbReference type="SUPFAM" id="SSF56954">
    <property type="entry name" value="Outer membrane efflux proteins (OEP)"/>
    <property type="match status" value="1"/>
</dbReference>
<dbReference type="RefSeq" id="WP_046103302.1">
    <property type="nucleotide sequence ID" value="NZ_JZEY01000054.1"/>
</dbReference>
<protein>
    <recommendedName>
        <fullName evidence="11">Channel protein TolC</fullName>
    </recommendedName>
</protein>
<evidence type="ECO:0000256" key="2">
    <source>
        <dbReference type="ARBA" id="ARBA00007613"/>
    </source>
</evidence>
<dbReference type="GO" id="GO:0015562">
    <property type="term" value="F:efflux transmembrane transporter activity"/>
    <property type="evidence" value="ECO:0007669"/>
    <property type="project" value="InterPro"/>
</dbReference>
<keyword evidence="4" id="KW-1134">Transmembrane beta strand</keyword>
<accession>A0A0F5FIA3</accession>
<evidence type="ECO:0000256" key="4">
    <source>
        <dbReference type="ARBA" id="ARBA00022452"/>
    </source>
</evidence>
<comment type="subcellular location">
    <subcellularLocation>
        <location evidence="1">Cell outer membrane</location>
    </subcellularLocation>
</comment>
<keyword evidence="7" id="KW-0998">Cell outer membrane</keyword>
<dbReference type="Pfam" id="PF02321">
    <property type="entry name" value="OEP"/>
    <property type="match status" value="1"/>
</dbReference>